<name>A0ABW1GD09_9ACTN</name>
<comment type="caution">
    <text evidence="2">The sequence shown here is derived from an EMBL/GenBank/DDBJ whole genome shotgun (WGS) entry which is preliminary data.</text>
</comment>
<sequence length="164" mass="17059">MAVIALVSAKSSAVTTSALALTLAGPRRTLLAECDPQGGTLRAGFLQGHLSAAVGLHQLAAASRAGTLGESFEQHLVPLDPPAGQRLLLPGLTDPSQATAMAGTWEQLNRIWPVLEAERQMDVVIDAGRIVVDAGEVSALRSPAALLRRADVVGVLGEVLRCVR</sequence>
<dbReference type="Proteomes" id="UP001596174">
    <property type="component" value="Unassembled WGS sequence"/>
</dbReference>
<reference evidence="3" key="1">
    <citation type="journal article" date="2019" name="Int. J. Syst. Evol. Microbiol.">
        <title>The Global Catalogue of Microorganisms (GCM) 10K type strain sequencing project: providing services to taxonomists for standard genome sequencing and annotation.</title>
        <authorList>
            <consortium name="The Broad Institute Genomics Platform"/>
            <consortium name="The Broad Institute Genome Sequencing Center for Infectious Disease"/>
            <person name="Wu L."/>
            <person name="Ma J."/>
        </authorList>
    </citation>
    <scope>NUCLEOTIDE SEQUENCE [LARGE SCALE GENOMIC DNA]</scope>
    <source>
        <strain evidence="3">JCM 4816</strain>
    </source>
</reference>
<keyword evidence="3" id="KW-1185">Reference proteome</keyword>
<accession>A0ABW1GD09</accession>
<feature type="chain" id="PRO_5045142444" description="ParA family protein" evidence="1">
    <location>
        <begin position="21"/>
        <end position="164"/>
    </location>
</feature>
<dbReference type="EMBL" id="JBHSQJ010000240">
    <property type="protein sequence ID" value="MFC5911741.1"/>
    <property type="molecule type" value="Genomic_DNA"/>
</dbReference>
<evidence type="ECO:0000313" key="3">
    <source>
        <dbReference type="Proteomes" id="UP001596174"/>
    </source>
</evidence>
<dbReference type="Gene3D" id="3.40.50.300">
    <property type="entry name" value="P-loop containing nucleotide triphosphate hydrolases"/>
    <property type="match status" value="1"/>
</dbReference>
<protein>
    <recommendedName>
        <fullName evidence="4">ParA family protein</fullName>
    </recommendedName>
</protein>
<gene>
    <name evidence="2" type="ORF">ACFP3V_31615</name>
</gene>
<feature type="non-terminal residue" evidence="2">
    <location>
        <position position="164"/>
    </location>
</feature>
<organism evidence="2 3">
    <name type="scientific">Streptacidiphilus monticola</name>
    <dbReference type="NCBI Taxonomy" id="2161674"/>
    <lineage>
        <taxon>Bacteria</taxon>
        <taxon>Bacillati</taxon>
        <taxon>Actinomycetota</taxon>
        <taxon>Actinomycetes</taxon>
        <taxon>Kitasatosporales</taxon>
        <taxon>Streptomycetaceae</taxon>
        <taxon>Streptacidiphilus</taxon>
    </lineage>
</organism>
<feature type="signal peptide" evidence="1">
    <location>
        <begin position="1"/>
        <end position="20"/>
    </location>
</feature>
<evidence type="ECO:0000256" key="1">
    <source>
        <dbReference type="SAM" id="SignalP"/>
    </source>
</evidence>
<proteinExistence type="predicted"/>
<evidence type="ECO:0000313" key="2">
    <source>
        <dbReference type="EMBL" id="MFC5911741.1"/>
    </source>
</evidence>
<keyword evidence="1" id="KW-0732">Signal</keyword>
<evidence type="ECO:0008006" key="4">
    <source>
        <dbReference type="Google" id="ProtNLM"/>
    </source>
</evidence>
<dbReference type="InterPro" id="IPR027417">
    <property type="entry name" value="P-loop_NTPase"/>
</dbReference>